<dbReference type="InterPro" id="IPR011989">
    <property type="entry name" value="ARM-like"/>
</dbReference>
<dbReference type="GO" id="GO:0007288">
    <property type="term" value="P:sperm axoneme assembly"/>
    <property type="evidence" value="ECO:0007669"/>
    <property type="project" value="TreeGrafter"/>
</dbReference>
<dbReference type="PANTHER" id="PTHR46540:SF1">
    <property type="entry name" value="TETRATRICOPEPTIDE REPEAT PROTEIN 12"/>
    <property type="match status" value="1"/>
</dbReference>
<dbReference type="GO" id="GO:0070286">
    <property type="term" value="P:axonemal dynein complex assembly"/>
    <property type="evidence" value="ECO:0007669"/>
    <property type="project" value="TreeGrafter"/>
</dbReference>
<dbReference type="STRING" id="112090.W4GNG3"/>
<proteinExistence type="predicted"/>
<evidence type="ECO:0000313" key="2">
    <source>
        <dbReference type="EMBL" id="ETV81232.1"/>
    </source>
</evidence>
<dbReference type="InterPro" id="IPR016024">
    <property type="entry name" value="ARM-type_fold"/>
</dbReference>
<organism evidence="2">
    <name type="scientific">Aphanomyces astaci</name>
    <name type="common">Crayfish plague agent</name>
    <dbReference type="NCBI Taxonomy" id="112090"/>
    <lineage>
        <taxon>Eukaryota</taxon>
        <taxon>Sar</taxon>
        <taxon>Stramenopiles</taxon>
        <taxon>Oomycota</taxon>
        <taxon>Saprolegniomycetes</taxon>
        <taxon>Saprolegniales</taxon>
        <taxon>Verrucalvaceae</taxon>
        <taxon>Aphanomyces</taxon>
    </lineage>
</organism>
<feature type="compositionally biased region" description="Basic and acidic residues" evidence="1">
    <location>
        <begin position="345"/>
        <end position="371"/>
    </location>
</feature>
<dbReference type="SUPFAM" id="SSF48371">
    <property type="entry name" value="ARM repeat"/>
    <property type="match status" value="1"/>
</dbReference>
<dbReference type="GO" id="GO:0005737">
    <property type="term" value="C:cytoplasm"/>
    <property type="evidence" value="ECO:0007669"/>
    <property type="project" value="TreeGrafter"/>
</dbReference>
<feature type="compositionally biased region" description="Basic and acidic residues" evidence="1">
    <location>
        <begin position="60"/>
        <end position="87"/>
    </location>
</feature>
<feature type="region of interest" description="Disordered" evidence="1">
    <location>
        <begin position="345"/>
        <end position="376"/>
    </location>
</feature>
<protein>
    <submittedName>
        <fullName evidence="2">Uncharacterized protein</fullName>
    </submittedName>
</protein>
<dbReference type="Gene3D" id="1.25.10.10">
    <property type="entry name" value="Leucine-rich Repeat Variant"/>
    <property type="match status" value="2"/>
</dbReference>
<feature type="region of interest" description="Disordered" evidence="1">
    <location>
        <begin position="1"/>
        <end position="20"/>
    </location>
</feature>
<dbReference type="VEuPathDB" id="FungiDB:H257_05806"/>
<dbReference type="Gene3D" id="1.25.40.10">
    <property type="entry name" value="Tetratricopeptide repeat domain"/>
    <property type="match status" value="1"/>
</dbReference>
<dbReference type="SUPFAM" id="SSF48452">
    <property type="entry name" value="TPR-like"/>
    <property type="match status" value="1"/>
</dbReference>
<accession>W4GNG3</accession>
<dbReference type="PANTHER" id="PTHR46540">
    <property type="entry name" value="TETRATRICOPEPTIDE REPEAT PROTEIN 12"/>
    <property type="match status" value="1"/>
</dbReference>
<evidence type="ECO:0000256" key="1">
    <source>
        <dbReference type="SAM" id="MobiDB-lite"/>
    </source>
</evidence>
<feature type="region of interest" description="Disordered" evidence="1">
    <location>
        <begin position="59"/>
        <end position="87"/>
    </location>
</feature>
<dbReference type="GO" id="GO:0005813">
    <property type="term" value="C:centrosome"/>
    <property type="evidence" value="ECO:0007669"/>
    <property type="project" value="TreeGrafter"/>
</dbReference>
<dbReference type="InterPro" id="IPR019734">
    <property type="entry name" value="TPR_rpt"/>
</dbReference>
<dbReference type="RefSeq" id="XP_009829090.1">
    <property type="nucleotide sequence ID" value="XM_009830788.1"/>
</dbReference>
<sequence length="863" mass="97583">MDPMAMLEMGRRSGTSNQDVDEFIRKTDAIAKAMEQIKNGTFDPDNCDIPGYLTPEQEEREALAAKKREDERVQREQARKQKEKQEEHDHWWHRAKLRFATYDDDDDTNSTDPDKWANRIVEAYKARDANDYSMWDKWEPQDPVTLDEKARQDALVEKMKNDQFEQANPDFCTQFKHDLEKRQQSTRDKDRLAQKHKMQGNTYFKRRQYAPALASYMAALVEAPYCPLILTNIAQVHLRLNATDDALEFCNRALFVAPTHIKALSRKASILHGRGLWKDALNVVQLAMDVDKRANPDLVQQFVQIKAAYDDDVGREVLQRRMDGPNSVDNWHLHAMQHLLDQFDLGHHNPHESTERPFQRHASGDKMDGDTTGRPPNVATVDALRALLPLLQADKDCKLLFRTSGALTRVVARLVAPEDAEDDEVRAILQCLVAMVTDDAATQHHLYLLAPFRQWVVHSVADTSMNTTRNMSLLVQLVDECMAVNLWKSVVATSVPMLAGLLRQWQAQESAESATSIVLYASEMEAGRHALTTALIQPVLVQVLALLRRYPSSSSTVQLVSGLGVLLNLTNHVTFRHIVATERDVAHEMTKALVQLLTLRDEVVVAERSLAILLNLSLDPAAACIRQDMLAANVHEHVLPWLQRGRGLLRGKTRLEEDGRLRVDRPVVHLGDVGNDVVLVTRLVSVLCRLHSLDGVARDVASTPPFLRALWDVFESTADRPHDCWHLNAQLFCHLAWSFPTAAQFMDEHACVRRMMRFMQDKRTHVPKAQTAAFERMVTNCTKCCIAMLAVGGGDVTVAAIVESNGLEILVDLMSHMKDEKVARKNVAILLAKLCQRSDDIKGRVRALRGIEMMLSICRDLKG</sequence>
<dbReference type="OrthoDB" id="629492at2759"/>
<gene>
    <name evidence="2" type="ORF">H257_05806</name>
</gene>
<dbReference type="AlphaFoldDB" id="W4GNG3"/>
<dbReference type="InterPro" id="IPR011990">
    <property type="entry name" value="TPR-like_helical_dom_sf"/>
</dbReference>
<dbReference type="GeneID" id="20807802"/>
<reference evidence="2" key="1">
    <citation type="submission" date="2013-12" db="EMBL/GenBank/DDBJ databases">
        <title>The Genome Sequence of Aphanomyces astaci APO3.</title>
        <authorList>
            <consortium name="The Broad Institute Genomics Platform"/>
            <person name="Russ C."/>
            <person name="Tyler B."/>
            <person name="van West P."/>
            <person name="Dieguez-Uribeondo J."/>
            <person name="Young S.K."/>
            <person name="Zeng Q."/>
            <person name="Gargeya S."/>
            <person name="Fitzgerald M."/>
            <person name="Abouelleil A."/>
            <person name="Alvarado L."/>
            <person name="Chapman S.B."/>
            <person name="Gainer-Dewar J."/>
            <person name="Goldberg J."/>
            <person name="Griggs A."/>
            <person name="Gujja S."/>
            <person name="Hansen M."/>
            <person name="Howarth C."/>
            <person name="Imamovic A."/>
            <person name="Ireland A."/>
            <person name="Larimer J."/>
            <person name="McCowan C."/>
            <person name="Murphy C."/>
            <person name="Pearson M."/>
            <person name="Poon T.W."/>
            <person name="Priest M."/>
            <person name="Roberts A."/>
            <person name="Saif S."/>
            <person name="Shea T."/>
            <person name="Sykes S."/>
            <person name="Wortman J."/>
            <person name="Nusbaum C."/>
            <person name="Birren B."/>
        </authorList>
    </citation>
    <scope>NUCLEOTIDE SEQUENCE [LARGE SCALE GENOMIC DNA]</scope>
    <source>
        <strain evidence="2">APO3</strain>
    </source>
</reference>
<dbReference type="InterPro" id="IPR043195">
    <property type="entry name" value="TTC12"/>
</dbReference>
<dbReference type="EMBL" id="KI913124">
    <property type="protein sequence ID" value="ETV81232.1"/>
    <property type="molecule type" value="Genomic_DNA"/>
</dbReference>
<dbReference type="SMART" id="SM00028">
    <property type="entry name" value="TPR"/>
    <property type="match status" value="3"/>
</dbReference>
<name>W4GNG3_APHAT</name>